<reference evidence="1 2" key="1">
    <citation type="submission" date="2015-03" db="EMBL/GenBank/DDBJ databases">
        <title>Genome assembly of Sandaracinus amylolyticus DSM 53668.</title>
        <authorList>
            <person name="Sharma G."/>
            <person name="Subramanian S."/>
        </authorList>
    </citation>
    <scope>NUCLEOTIDE SEQUENCE [LARGE SCALE GENOMIC DNA]</scope>
    <source>
        <strain evidence="1 2">DSM 53668</strain>
    </source>
</reference>
<dbReference type="Proteomes" id="UP000034883">
    <property type="component" value="Chromosome"/>
</dbReference>
<protein>
    <submittedName>
        <fullName evidence="1">Uncharacterized protein</fullName>
    </submittedName>
</protein>
<gene>
    <name evidence="1" type="ORF">DB32_000426</name>
</gene>
<sequence>MTDVAKLQAAYDALVVKFLAPLMSGDVAELGRPVAPGALDYFAQTRSTSAEAESRIFDQLHRLGSEIAPLETVPWPSRDLVGLAMVLHDLLFLTDPSLDRLFARGAREVVLDWIDRLLDLIQPPDTRGEALSRHAMLTAFFATQRRDTVVRNWAYTYRFFGRPVPGNVTALPRLRFVREEHNVIDVLPLFAKLDELAGLGLSPRLRDAVARSPVTELAMPARFAPLRFGIAGLRVLADPALRGGIARQIAASGEWQSASALGAALFAPEMLSATPSLLAPALQLLFEIHVTSTLDARVETRIPSALDPHALRYAAVLPAWLEDSLAIDEIRALDDGDRAVLQRRAEQLRRAIPRAQIDEVAALVTRARTILHAPQSGTMAAARAARVASGSR</sequence>
<keyword evidence="2" id="KW-1185">Reference proteome</keyword>
<dbReference type="AlphaFoldDB" id="A0A0F6VZA6"/>
<accession>A0A0F6VZA6</accession>
<name>A0A0F6VZA6_9BACT</name>
<evidence type="ECO:0000313" key="1">
    <source>
        <dbReference type="EMBL" id="AKF03277.1"/>
    </source>
</evidence>
<dbReference type="STRING" id="927083.DB32_000426"/>
<evidence type="ECO:0000313" key="2">
    <source>
        <dbReference type="Proteomes" id="UP000034883"/>
    </source>
</evidence>
<proteinExistence type="predicted"/>
<dbReference type="KEGG" id="samy:DB32_000426"/>
<dbReference type="RefSeq" id="WP_053230730.1">
    <property type="nucleotide sequence ID" value="NZ_CP011125.1"/>
</dbReference>
<dbReference type="EMBL" id="CP011125">
    <property type="protein sequence ID" value="AKF03277.1"/>
    <property type="molecule type" value="Genomic_DNA"/>
</dbReference>
<organism evidence="1 2">
    <name type="scientific">Sandaracinus amylolyticus</name>
    <dbReference type="NCBI Taxonomy" id="927083"/>
    <lineage>
        <taxon>Bacteria</taxon>
        <taxon>Pseudomonadati</taxon>
        <taxon>Myxococcota</taxon>
        <taxon>Polyangia</taxon>
        <taxon>Polyangiales</taxon>
        <taxon>Sandaracinaceae</taxon>
        <taxon>Sandaracinus</taxon>
    </lineage>
</organism>